<keyword evidence="5" id="KW-1185">Reference proteome</keyword>
<name>A0A498H0U3_9EURY</name>
<evidence type="ECO:0000313" key="5">
    <source>
        <dbReference type="Proteomes" id="UP000290932"/>
    </source>
</evidence>
<sequence length="154" mass="17184">MPSQEHTIRRARPADIDEIVAIEREAFPDPWDERTLHEALAIYPGAFFVAGENGQVTGFIAGGLEDTGEELYGHIMNLAVTPACRGQGIGALLVRRLEQQFALEGATGVQLEVRVSNTGAQQFYRRLGYQEVFTVANYYGNGEDALVMMKWFRF</sequence>
<dbReference type="Proteomes" id="UP000290932">
    <property type="component" value="Unassembled WGS sequence"/>
</dbReference>
<dbReference type="PANTHER" id="PTHR43877:SF2">
    <property type="entry name" value="AMINOALKYLPHOSPHONATE N-ACETYLTRANSFERASE-RELATED"/>
    <property type="match status" value="1"/>
</dbReference>
<dbReference type="SUPFAM" id="SSF55729">
    <property type="entry name" value="Acyl-CoA N-acyltransferases (Nat)"/>
    <property type="match status" value="1"/>
</dbReference>
<dbReference type="Pfam" id="PF00583">
    <property type="entry name" value="Acetyltransf_1"/>
    <property type="match status" value="1"/>
</dbReference>
<dbReference type="GO" id="GO:0008080">
    <property type="term" value="F:N-acetyltransferase activity"/>
    <property type="evidence" value="ECO:0007669"/>
    <property type="project" value="InterPro"/>
</dbReference>
<comment type="caution">
    <text evidence="4">The sequence shown here is derived from an EMBL/GenBank/DDBJ whole genome shotgun (WGS) entry which is preliminary data.</text>
</comment>
<proteinExistence type="predicted"/>
<evidence type="ECO:0000313" key="4">
    <source>
        <dbReference type="EMBL" id="RXE55650.1"/>
    </source>
</evidence>
<keyword evidence="1 4" id="KW-0808">Transferase</keyword>
<dbReference type="InterPro" id="IPR050832">
    <property type="entry name" value="Bact_Acetyltransf"/>
</dbReference>
<evidence type="ECO:0000256" key="2">
    <source>
        <dbReference type="ARBA" id="ARBA00023315"/>
    </source>
</evidence>
<dbReference type="InterPro" id="IPR017255">
    <property type="entry name" value="AcTrfase_GNAT_prd"/>
</dbReference>
<protein>
    <submittedName>
        <fullName evidence="4">Alanine acetyltransferase</fullName>
    </submittedName>
</protein>
<evidence type="ECO:0000256" key="1">
    <source>
        <dbReference type="ARBA" id="ARBA00022679"/>
    </source>
</evidence>
<dbReference type="EMBL" id="LHQS01000002">
    <property type="protein sequence ID" value="RXE55650.1"/>
    <property type="molecule type" value="Genomic_DNA"/>
</dbReference>
<dbReference type="InterPro" id="IPR000182">
    <property type="entry name" value="GNAT_dom"/>
</dbReference>
<dbReference type="PROSITE" id="PS51186">
    <property type="entry name" value="GNAT"/>
    <property type="match status" value="1"/>
</dbReference>
<dbReference type="Gene3D" id="3.40.630.30">
    <property type="match status" value="1"/>
</dbReference>
<dbReference type="CDD" id="cd04301">
    <property type="entry name" value="NAT_SF"/>
    <property type="match status" value="1"/>
</dbReference>
<reference evidence="4 5" key="1">
    <citation type="journal article" date="2015" name="Int. J. Syst. Evol. Microbiol.">
        <title>Methanoculleus taiwanensis sp. nov., a methanogen isolated from deep marine sediment at the deformation front area near Taiwan.</title>
        <authorList>
            <person name="Weng C.Y."/>
            <person name="Chen S.C."/>
            <person name="Lai M.C."/>
            <person name="Wu S.Y."/>
            <person name="Lin S."/>
            <person name="Yang T.F."/>
            <person name="Chen P.C."/>
        </authorList>
    </citation>
    <scope>NUCLEOTIDE SEQUENCE [LARGE SCALE GENOMIC DNA]</scope>
    <source>
        <strain evidence="4 5">CYW4</strain>
    </source>
</reference>
<accession>A0A498H0U3</accession>
<gene>
    <name evidence="4" type="ORF">ABH15_05210</name>
</gene>
<dbReference type="RefSeq" id="WP_128693331.1">
    <property type="nucleotide sequence ID" value="NZ_LHQS01000002.1"/>
</dbReference>
<dbReference type="PANTHER" id="PTHR43877">
    <property type="entry name" value="AMINOALKYLPHOSPHONATE N-ACETYLTRANSFERASE-RELATED-RELATED"/>
    <property type="match status" value="1"/>
</dbReference>
<dbReference type="AlphaFoldDB" id="A0A498H0U3"/>
<organism evidence="4 5">
    <name type="scientific">Methanoculleus taiwanensis</name>
    <dbReference type="NCBI Taxonomy" id="1550565"/>
    <lineage>
        <taxon>Archaea</taxon>
        <taxon>Methanobacteriati</taxon>
        <taxon>Methanobacteriota</taxon>
        <taxon>Stenosarchaea group</taxon>
        <taxon>Methanomicrobia</taxon>
        <taxon>Methanomicrobiales</taxon>
        <taxon>Methanomicrobiaceae</taxon>
        <taxon>Methanoculleus</taxon>
    </lineage>
</organism>
<evidence type="ECO:0000259" key="3">
    <source>
        <dbReference type="PROSITE" id="PS51186"/>
    </source>
</evidence>
<dbReference type="NCBIfam" id="TIGR01575">
    <property type="entry name" value="rimI"/>
    <property type="match status" value="1"/>
</dbReference>
<feature type="domain" description="N-acetyltransferase" evidence="3">
    <location>
        <begin position="6"/>
        <end position="153"/>
    </location>
</feature>
<dbReference type="OrthoDB" id="43754at2157"/>
<dbReference type="InterPro" id="IPR016181">
    <property type="entry name" value="Acyl_CoA_acyltransferase"/>
</dbReference>
<keyword evidence="2" id="KW-0012">Acyltransferase</keyword>
<dbReference type="PIRSF" id="PIRSF037663">
    <property type="entry name" value="Acetyltransf_GNAT_prd"/>
    <property type="match status" value="1"/>
</dbReference>
<dbReference type="InterPro" id="IPR006464">
    <property type="entry name" value="AcTrfase_RimI/Ard1"/>
</dbReference>